<dbReference type="PANTHER" id="PTHR36924:SF1">
    <property type="entry name" value="ANTITOXIN HIGA-1"/>
    <property type="match status" value="1"/>
</dbReference>
<feature type="domain" description="HTH cro/C1-type" evidence="2">
    <location>
        <begin position="43"/>
        <end position="83"/>
    </location>
</feature>
<comment type="caution">
    <text evidence="3">The sequence shown here is derived from an EMBL/GenBank/DDBJ whole genome shotgun (WGS) entry which is preliminary data.</text>
</comment>
<name>A0ABV3TAW7_9GAMM</name>
<evidence type="ECO:0000256" key="1">
    <source>
        <dbReference type="ARBA" id="ARBA00023125"/>
    </source>
</evidence>
<evidence type="ECO:0000313" key="3">
    <source>
        <dbReference type="EMBL" id="MEX0468761.1"/>
    </source>
</evidence>
<dbReference type="InterPro" id="IPR013430">
    <property type="entry name" value="Toxin_antidote_HigA"/>
</dbReference>
<keyword evidence="1" id="KW-0238">DNA-binding</keyword>
<dbReference type="SUPFAM" id="SSF47413">
    <property type="entry name" value="lambda repressor-like DNA-binding domains"/>
    <property type="match status" value="1"/>
</dbReference>
<evidence type="ECO:0000313" key="4">
    <source>
        <dbReference type="Proteomes" id="UP001556709"/>
    </source>
</evidence>
<gene>
    <name evidence="3" type="ORF">V6X73_03320</name>
</gene>
<proteinExistence type="predicted"/>
<dbReference type="CDD" id="cd00093">
    <property type="entry name" value="HTH_XRE"/>
    <property type="match status" value="1"/>
</dbReference>
<reference evidence="3 4" key="1">
    <citation type="submission" date="2024-02" db="EMBL/GenBank/DDBJ databases">
        <title>New especies of Spiribacter isolated from saline water.</title>
        <authorList>
            <person name="Leon M.J."/>
            <person name="De La Haba R."/>
            <person name="Sanchez-Porro C."/>
            <person name="Ventosa A."/>
        </authorList>
    </citation>
    <scope>NUCLEOTIDE SEQUENCE [LARGE SCALE GENOMIC DNA]</scope>
    <source>
        <strain evidence="4">ag22IC6-390</strain>
    </source>
</reference>
<dbReference type="EMBL" id="JBAKFM010000001">
    <property type="protein sequence ID" value="MEX0468761.1"/>
    <property type="molecule type" value="Genomic_DNA"/>
</dbReference>
<evidence type="ECO:0000259" key="2">
    <source>
        <dbReference type="PROSITE" id="PS50943"/>
    </source>
</evidence>
<dbReference type="PROSITE" id="PS50943">
    <property type="entry name" value="HTH_CROC1"/>
    <property type="match status" value="1"/>
</dbReference>
<dbReference type="InterPro" id="IPR001387">
    <property type="entry name" value="Cro/C1-type_HTH"/>
</dbReference>
<sequence>MTQWRRRIDQRLGNELPEVPTVTPGEVLTHQFILQRHLKSSWVAREIGVPVNRITEIQCGRRRITAETALLLARYFKTSAEFWMRLQMEYDLRLAARRSPTTRHMLFETGGSHEL</sequence>
<dbReference type="RefSeq" id="WP_367957731.1">
    <property type="nucleotide sequence ID" value="NZ_JBAKFH010000006.1"/>
</dbReference>
<dbReference type="Proteomes" id="UP001556709">
    <property type="component" value="Unassembled WGS sequence"/>
</dbReference>
<dbReference type="NCBIfam" id="TIGR02607">
    <property type="entry name" value="antidote_HigA"/>
    <property type="match status" value="1"/>
</dbReference>
<keyword evidence="4" id="KW-1185">Reference proteome</keyword>
<dbReference type="PANTHER" id="PTHR36924">
    <property type="entry name" value="ANTITOXIN HIGA-1"/>
    <property type="match status" value="1"/>
</dbReference>
<dbReference type="Gene3D" id="1.10.260.40">
    <property type="entry name" value="lambda repressor-like DNA-binding domains"/>
    <property type="match status" value="1"/>
</dbReference>
<organism evidence="3 4">
    <name type="scientific">Spiribacter pallidus</name>
    <dbReference type="NCBI Taxonomy" id="1987936"/>
    <lineage>
        <taxon>Bacteria</taxon>
        <taxon>Pseudomonadati</taxon>
        <taxon>Pseudomonadota</taxon>
        <taxon>Gammaproteobacteria</taxon>
        <taxon>Chromatiales</taxon>
        <taxon>Ectothiorhodospiraceae</taxon>
        <taxon>Spiribacter</taxon>
    </lineage>
</organism>
<dbReference type="InterPro" id="IPR010982">
    <property type="entry name" value="Lambda_DNA-bd_dom_sf"/>
</dbReference>
<protein>
    <submittedName>
        <fullName evidence="3">HigA family addiction module antitoxin</fullName>
    </submittedName>
</protein>
<accession>A0ABV3TAW7</accession>